<evidence type="ECO:0000259" key="2">
    <source>
        <dbReference type="Pfam" id="PF16561"/>
    </source>
</evidence>
<dbReference type="RefSeq" id="WP_116883367.1">
    <property type="nucleotide sequence ID" value="NZ_CABMMC010000211.1"/>
</dbReference>
<dbReference type="EMBL" id="QEKH01000007">
    <property type="protein sequence ID" value="PVY44367.1"/>
    <property type="molecule type" value="Genomic_DNA"/>
</dbReference>
<sequence length="98" mass="10617">MVKLSLSEDNQNLHTVELSYQAAPGKSVGVAGSFNDWDPELLPMAYSPETSAYGCTIHLAPGTYEYKFVVDGEWVLDESNPNFAANDFGTLNSVINVG</sequence>
<evidence type="ECO:0000313" key="5">
    <source>
        <dbReference type="Proteomes" id="UP000245959"/>
    </source>
</evidence>
<dbReference type="InterPro" id="IPR013783">
    <property type="entry name" value="Ig-like_fold"/>
</dbReference>
<protein>
    <submittedName>
        <fullName evidence="4">AMP-activated protein kinase-like protein</fullName>
    </submittedName>
</protein>
<dbReference type="PANTHER" id="PTHR10343:SF84">
    <property type="entry name" value="5'-AMP-ACTIVATED PROTEIN KINASE SUBUNIT BETA-1"/>
    <property type="match status" value="1"/>
</dbReference>
<dbReference type="PANTHER" id="PTHR10343">
    <property type="entry name" value="5'-AMP-ACTIVATED PROTEIN KINASE , BETA SUBUNIT"/>
    <property type="match status" value="1"/>
</dbReference>
<evidence type="ECO:0000256" key="1">
    <source>
        <dbReference type="ARBA" id="ARBA00010926"/>
    </source>
</evidence>
<keyword evidence="4" id="KW-0808">Transferase</keyword>
<evidence type="ECO:0000313" key="6">
    <source>
        <dbReference type="Proteomes" id="UP000576225"/>
    </source>
</evidence>
<reference evidence="4 5" key="1">
    <citation type="submission" date="2018-04" db="EMBL/GenBank/DDBJ databases">
        <title>Genomic Encyclopedia of Type Strains, Phase IV (KMG-IV): sequencing the most valuable type-strain genomes for metagenomic binning, comparative biology and taxonomic classification.</title>
        <authorList>
            <person name="Goeker M."/>
        </authorList>
    </citation>
    <scope>NUCLEOTIDE SEQUENCE [LARGE SCALE GENOMIC DNA]</scope>
    <source>
        <strain evidence="4 5">DSM 14823</strain>
    </source>
</reference>
<dbReference type="InterPro" id="IPR014756">
    <property type="entry name" value="Ig_E-set"/>
</dbReference>
<dbReference type="Proteomes" id="UP000576225">
    <property type="component" value="Unassembled WGS sequence"/>
</dbReference>
<feature type="domain" description="AMP-activated protein kinase glycogen-binding" evidence="2">
    <location>
        <begin position="19"/>
        <end position="97"/>
    </location>
</feature>
<gene>
    <name evidence="4" type="ORF">C8D82_107122</name>
    <name evidence="3" type="ORF">HF882_19530</name>
</gene>
<evidence type="ECO:0000313" key="3">
    <source>
        <dbReference type="EMBL" id="NMD88780.1"/>
    </source>
</evidence>
<name>A0A2U1B767_9BACT</name>
<evidence type="ECO:0000313" key="4">
    <source>
        <dbReference type="EMBL" id="PVY44367.1"/>
    </source>
</evidence>
<keyword evidence="4" id="KW-0418">Kinase</keyword>
<dbReference type="Proteomes" id="UP000245959">
    <property type="component" value="Unassembled WGS sequence"/>
</dbReference>
<organism evidence="4 5">
    <name type="scientific">Victivallis vadensis</name>
    <dbReference type="NCBI Taxonomy" id="172901"/>
    <lineage>
        <taxon>Bacteria</taxon>
        <taxon>Pseudomonadati</taxon>
        <taxon>Lentisphaerota</taxon>
        <taxon>Lentisphaeria</taxon>
        <taxon>Victivallales</taxon>
        <taxon>Victivallaceae</taxon>
        <taxon>Victivallis</taxon>
    </lineage>
</organism>
<proteinExistence type="inferred from homology"/>
<dbReference type="EMBL" id="JABAEW010000058">
    <property type="protein sequence ID" value="NMD88780.1"/>
    <property type="molecule type" value="Genomic_DNA"/>
</dbReference>
<dbReference type="InterPro" id="IPR050827">
    <property type="entry name" value="CRP1_MDG1_kinase"/>
</dbReference>
<dbReference type="InterPro" id="IPR032640">
    <property type="entry name" value="AMPK1_CBM"/>
</dbReference>
<dbReference type="Pfam" id="PF16561">
    <property type="entry name" value="AMPK1_CBM"/>
    <property type="match status" value="1"/>
</dbReference>
<dbReference type="AlphaFoldDB" id="A0A2U1B767"/>
<comment type="caution">
    <text evidence="4">The sequence shown here is derived from an EMBL/GenBank/DDBJ whole genome shotgun (WGS) entry which is preliminary data.</text>
</comment>
<dbReference type="SUPFAM" id="SSF81296">
    <property type="entry name" value="E set domains"/>
    <property type="match status" value="1"/>
</dbReference>
<keyword evidence="5" id="KW-1185">Reference proteome</keyword>
<comment type="similarity">
    <text evidence="1">Belongs to the 5'-AMP-activated protein kinase beta subunit family.</text>
</comment>
<dbReference type="OrthoDB" id="9811945at2"/>
<dbReference type="GO" id="GO:0016301">
    <property type="term" value="F:kinase activity"/>
    <property type="evidence" value="ECO:0007669"/>
    <property type="project" value="UniProtKB-KW"/>
</dbReference>
<dbReference type="GeneID" id="78294675"/>
<dbReference type="Gene3D" id="2.60.40.10">
    <property type="entry name" value="Immunoglobulins"/>
    <property type="match status" value="1"/>
</dbReference>
<accession>A0A2U1B767</accession>
<reference evidence="3 6" key="2">
    <citation type="submission" date="2020-04" db="EMBL/GenBank/DDBJ databases">
        <authorList>
            <person name="Hitch T.C.A."/>
            <person name="Wylensek D."/>
            <person name="Clavel T."/>
        </authorList>
    </citation>
    <scope>NUCLEOTIDE SEQUENCE [LARGE SCALE GENOMIC DNA]</scope>
    <source>
        <strain evidence="3 6">COR2-253-APC-1A</strain>
    </source>
</reference>
<dbReference type="CDD" id="cd02859">
    <property type="entry name" value="E_set_AMPKbeta_like_N"/>
    <property type="match status" value="1"/>
</dbReference>